<dbReference type="AlphaFoldDB" id="A0A0V0GUJ3"/>
<organism evidence="1">
    <name type="scientific">Solanum chacoense</name>
    <name type="common">Chaco potato</name>
    <dbReference type="NCBI Taxonomy" id="4108"/>
    <lineage>
        <taxon>Eukaryota</taxon>
        <taxon>Viridiplantae</taxon>
        <taxon>Streptophyta</taxon>
        <taxon>Embryophyta</taxon>
        <taxon>Tracheophyta</taxon>
        <taxon>Spermatophyta</taxon>
        <taxon>Magnoliopsida</taxon>
        <taxon>eudicotyledons</taxon>
        <taxon>Gunneridae</taxon>
        <taxon>Pentapetalae</taxon>
        <taxon>asterids</taxon>
        <taxon>lamiids</taxon>
        <taxon>Solanales</taxon>
        <taxon>Solanaceae</taxon>
        <taxon>Solanoideae</taxon>
        <taxon>Solaneae</taxon>
        <taxon>Solanum</taxon>
    </lineage>
</organism>
<reference evidence="1" key="1">
    <citation type="submission" date="2015-12" db="EMBL/GenBank/DDBJ databases">
        <title>Gene expression during late stages of embryo sac development: a critical building block for successful pollen-pistil interactions.</title>
        <authorList>
            <person name="Liu Y."/>
            <person name="Joly V."/>
            <person name="Sabar M."/>
            <person name="Matton D.P."/>
        </authorList>
    </citation>
    <scope>NUCLEOTIDE SEQUENCE</scope>
</reference>
<sequence length="86" mass="9694">MDRFPLFFYNKISCHQGPCFPFIIIAFFLGSSLKMYCEEWKNFLSIHNASHSASASPGLSPKCGLELIYFNSSLTTRSSFAVKDIS</sequence>
<proteinExistence type="predicted"/>
<evidence type="ECO:0000313" key="1">
    <source>
        <dbReference type="EMBL" id="JAP11858.1"/>
    </source>
</evidence>
<accession>A0A0V0GUJ3</accession>
<dbReference type="EMBL" id="GEDG01030563">
    <property type="protein sequence ID" value="JAP11858.1"/>
    <property type="molecule type" value="Transcribed_RNA"/>
</dbReference>
<name>A0A0V0GUJ3_SOLCH</name>
<protein>
    <submittedName>
        <fullName evidence="1">Putative ovule protein</fullName>
    </submittedName>
</protein>